<dbReference type="SMART" id="SM00644">
    <property type="entry name" value="Ami_2"/>
    <property type="match status" value="1"/>
</dbReference>
<dbReference type="GO" id="GO:0008745">
    <property type="term" value="F:N-acetylmuramoyl-L-alanine amidase activity"/>
    <property type="evidence" value="ECO:0007669"/>
    <property type="project" value="InterPro"/>
</dbReference>
<name>A0A1G6XZT4_9PSEU</name>
<dbReference type="PANTHER" id="PTHR11022:SF41">
    <property type="entry name" value="PEPTIDOGLYCAN-RECOGNITION PROTEIN LC-RELATED"/>
    <property type="match status" value="1"/>
</dbReference>
<dbReference type="InterPro" id="IPR015510">
    <property type="entry name" value="PGRP"/>
</dbReference>
<dbReference type="SMART" id="SM00701">
    <property type="entry name" value="PGRP"/>
    <property type="match status" value="1"/>
</dbReference>
<dbReference type="SUPFAM" id="SSF55846">
    <property type="entry name" value="N-acetylmuramoyl-L-alanine amidase-like"/>
    <property type="match status" value="1"/>
</dbReference>
<evidence type="ECO:0000313" key="6">
    <source>
        <dbReference type="Proteomes" id="UP000199501"/>
    </source>
</evidence>
<dbReference type="CDD" id="cd06583">
    <property type="entry name" value="PGRP"/>
    <property type="match status" value="1"/>
</dbReference>
<dbReference type="Proteomes" id="UP000199501">
    <property type="component" value="Unassembled WGS sequence"/>
</dbReference>
<evidence type="ECO:0000259" key="4">
    <source>
        <dbReference type="SMART" id="SM00701"/>
    </source>
</evidence>
<dbReference type="OrthoDB" id="514320at2"/>
<gene>
    <name evidence="5" type="ORF">SAMN05216174_11983</name>
</gene>
<dbReference type="InterPro" id="IPR006311">
    <property type="entry name" value="TAT_signal"/>
</dbReference>
<dbReference type="InterPro" id="IPR036366">
    <property type="entry name" value="PGBDSf"/>
</dbReference>
<organism evidence="5 6">
    <name type="scientific">Actinokineospora iranica</name>
    <dbReference type="NCBI Taxonomy" id="1271860"/>
    <lineage>
        <taxon>Bacteria</taxon>
        <taxon>Bacillati</taxon>
        <taxon>Actinomycetota</taxon>
        <taxon>Actinomycetes</taxon>
        <taxon>Pseudonocardiales</taxon>
        <taxon>Pseudonocardiaceae</taxon>
        <taxon>Actinokineospora</taxon>
    </lineage>
</organism>
<dbReference type="SUPFAM" id="SSF47090">
    <property type="entry name" value="PGBD-like"/>
    <property type="match status" value="1"/>
</dbReference>
<feature type="signal peptide" evidence="2">
    <location>
        <begin position="1"/>
        <end position="31"/>
    </location>
</feature>
<dbReference type="Gene3D" id="3.40.80.10">
    <property type="entry name" value="Peptidoglycan recognition protein-like"/>
    <property type="match status" value="1"/>
</dbReference>
<dbReference type="AlphaFoldDB" id="A0A1G6XZT4"/>
<dbReference type="InterPro" id="IPR036505">
    <property type="entry name" value="Amidase/PGRP_sf"/>
</dbReference>
<keyword evidence="6" id="KW-1185">Reference proteome</keyword>
<keyword evidence="2" id="KW-0732">Signal</keyword>
<feature type="chain" id="PRO_5011585720" evidence="2">
    <location>
        <begin position="32"/>
        <end position="336"/>
    </location>
</feature>
<dbReference type="PROSITE" id="PS51318">
    <property type="entry name" value="TAT"/>
    <property type="match status" value="1"/>
</dbReference>
<dbReference type="Pfam" id="PF01510">
    <property type="entry name" value="Amidase_2"/>
    <property type="match status" value="1"/>
</dbReference>
<sequence>MALTRRALLRTGVTVGLAGASLPALTGPAHASPAVPVIATCVDWGARPAAAPVEMLDRKPTYIVVHHTATENSDDFSLEHAYALARHIQNLHMDTRGWIDSGQQLTNSRGGHLAEGRHRSLEALGHGTKHVLGAHVANHNSAAIGIENEGTYTDLDVPAPLWDSLVGLVAYIARQYGIAPAEIRGHRDFNTTECPGNILYARLPELRQAVADQLGQTVAPRETWPLLRPGDTGPRVLAAQYLLRDRGKTVTPDGVFGEETAAAMRELSVQAGLPHDPCYASRQADERHLIGAGAWPALIRPVDLADGSEAAKAARALTAGRAGRVEARDWPGLLAR</sequence>
<dbReference type="GO" id="GO:0009253">
    <property type="term" value="P:peptidoglycan catabolic process"/>
    <property type="evidence" value="ECO:0007669"/>
    <property type="project" value="InterPro"/>
</dbReference>
<dbReference type="EMBL" id="FMZZ01000019">
    <property type="protein sequence ID" value="SDD83541.1"/>
    <property type="molecule type" value="Genomic_DNA"/>
</dbReference>
<proteinExistence type="inferred from homology"/>
<comment type="similarity">
    <text evidence="1">Belongs to the N-acetylmuramoyl-L-alanine amidase 2 family.</text>
</comment>
<dbReference type="InterPro" id="IPR002502">
    <property type="entry name" value="Amidase_domain"/>
</dbReference>
<dbReference type="Gene3D" id="1.10.101.10">
    <property type="entry name" value="PGBD-like superfamily/PGBD"/>
    <property type="match status" value="1"/>
</dbReference>
<feature type="domain" description="N-acetylmuramoyl-L-alanine amidase" evidence="3">
    <location>
        <begin position="51"/>
        <end position="196"/>
    </location>
</feature>
<dbReference type="STRING" id="1271860.SAMN05216174_11983"/>
<dbReference type="RefSeq" id="WP_091456715.1">
    <property type="nucleotide sequence ID" value="NZ_FMZZ01000019.1"/>
</dbReference>
<reference evidence="6" key="1">
    <citation type="submission" date="2016-10" db="EMBL/GenBank/DDBJ databases">
        <authorList>
            <person name="Varghese N."/>
            <person name="Submissions S."/>
        </authorList>
    </citation>
    <scope>NUCLEOTIDE SEQUENCE [LARGE SCALE GENOMIC DNA]</scope>
    <source>
        <strain evidence="6">IBRC-M 10403</strain>
    </source>
</reference>
<protein>
    <submittedName>
        <fullName evidence="5">N-acetylmuramoyl-L-alanine amidase</fullName>
    </submittedName>
</protein>
<evidence type="ECO:0000259" key="3">
    <source>
        <dbReference type="SMART" id="SM00644"/>
    </source>
</evidence>
<dbReference type="InterPro" id="IPR036365">
    <property type="entry name" value="PGBD-like_sf"/>
</dbReference>
<evidence type="ECO:0000313" key="5">
    <source>
        <dbReference type="EMBL" id="SDD83541.1"/>
    </source>
</evidence>
<evidence type="ECO:0000256" key="2">
    <source>
        <dbReference type="SAM" id="SignalP"/>
    </source>
</evidence>
<dbReference type="GO" id="GO:0008270">
    <property type="term" value="F:zinc ion binding"/>
    <property type="evidence" value="ECO:0007669"/>
    <property type="project" value="InterPro"/>
</dbReference>
<evidence type="ECO:0000256" key="1">
    <source>
        <dbReference type="ARBA" id="ARBA00007553"/>
    </source>
</evidence>
<accession>A0A1G6XZT4</accession>
<feature type="domain" description="Peptidoglycan recognition protein family" evidence="4">
    <location>
        <begin position="36"/>
        <end position="190"/>
    </location>
</feature>
<dbReference type="InterPro" id="IPR006619">
    <property type="entry name" value="PGRP_domain_met/bac"/>
</dbReference>
<dbReference type="PANTHER" id="PTHR11022">
    <property type="entry name" value="PEPTIDOGLYCAN RECOGNITION PROTEIN"/>
    <property type="match status" value="1"/>
</dbReference>